<dbReference type="PANTHER" id="PTHR32060">
    <property type="entry name" value="TAIL-SPECIFIC PROTEASE"/>
    <property type="match status" value="1"/>
</dbReference>
<evidence type="ECO:0000313" key="3">
    <source>
        <dbReference type="EMBL" id="AFY29052.1"/>
    </source>
</evidence>
<accession>K9P6M8</accession>
<gene>
    <name evidence="3" type="ordered locus">Cyagr_1921</name>
</gene>
<name>K9P6M8_CYAGP</name>
<dbReference type="EMBL" id="CP003495">
    <property type="protein sequence ID" value="AFY29052.1"/>
    <property type="molecule type" value="Genomic_DNA"/>
</dbReference>
<keyword evidence="1" id="KW-0963">Cytoplasm</keyword>
<dbReference type="GO" id="GO:0008236">
    <property type="term" value="F:serine-type peptidase activity"/>
    <property type="evidence" value="ECO:0007669"/>
    <property type="project" value="InterPro"/>
</dbReference>
<evidence type="ECO:0000256" key="1">
    <source>
        <dbReference type="ARBA" id="ARBA00022490"/>
    </source>
</evidence>
<evidence type="ECO:0000313" key="4">
    <source>
        <dbReference type="Proteomes" id="UP000010388"/>
    </source>
</evidence>
<evidence type="ECO:0000259" key="2">
    <source>
        <dbReference type="Pfam" id="PF03572"/>
    </source>
</evidence>
<dbReference type="eggNOG" id="COG0793">
    <property type="taxonomic scope" value="Bacteria"/>
</dbReference>
<dbReference type="InterPro" id="IPR029045">
    <property type="entry name" value="ClpP/crotonase-like_dom_sf"/>
</dbReference>
<sequence length="733" mass="80528">MSFDLQPYYDCSPQRLGAIAAAGVGESRLLTSPLGRQLARQFVLDLSALTSAAATGQVAAVIYPLADRRQITAQLRLVIRDFYVHLGLKRAQYGFDPVRALELLSTEVENLSDAEFHQSITQLVARTRDRHLTFYGPTPVGIVAVLPFMVERAWECDQLVYVVSKLEPAFKGNHLKAGAIVTHWNNVPIDRFVRLNANVFDGGNDAASVARSVEFLTRRPLQSFGAPFEEWVELRFNIDGTSHKEEFAWQGLDLGAVKATPAIGRNVIGFGGDPDLFDTQQAKRIQFAQSSFDPIYVPEALSATAEPGVPSILGRCANFEYGTVLTEHGLFGYVRLWNFAAYNSADDIARKFVTVLPQLPQAGIVLDIRGNTGGYIAAGERILQLLTPSWITPTRFQFKVNEATSRMVKTVDLFAPWKRSFSEAARTGEPFSQGLPIEGTDEDANQLGQYYFGPVVLVTDALAYSTADIFAAGFIDHGIGKVICIDKNMAAAGGNNWQFEVLRLFNPDFQLDGALRADLDDGVITPAIRAAFNAQSASLTEQADLSPARPEFDGTAWQVTDGAAGFVLRHVPWMNDRLNVYQDVGGHSGVKPLPTNVSFGFTVRRCMRVGKSEGRLLEDLGIEPDVVYRPTLRDVMDRNRDLLTRATLELSQMPSYLLAVDVRATSGEDAHLLLCRGTGLTLIEAYEDERFIALGRPSEGGTLELLIPGEVPRVILKGWAKDQLVARRVVATA</sequence>
<protein>
    <submittedName>
        <fullName evidence="3">Periplasmic protease</fullName>
    </submittedName>
</protein>
<feature type="domain" description="Tail specific protease" evidence="2">
    <location>
        <begin position="332"/>
        <end position="483"/>
    </location>
</feature>
<dbReference type="Proteomes" id="UP000010388">
    <property type="component" value="Chromosome"/>
</dbReference>
<proteinExistence type="predicted"/>
<dbReference type="PANTHER" id="PTHR32060:SF22">
    <property type="entry name" value="CARBOXYL-TERMINAL-PROCESSING PEPTIDASE 3, CHLOROPLASTIC"/>
    <property type="match status" value="1"/>
</dbReference>
<dbReference type="STRING" id="292564.Cyagr_1921"/>
<dbReference type="GO" id="GO:0006508">
    <property type="term" value="P:proteolysis"/>
    <property type="evidence" value="ECO:0007669"/>
    <property type="project" value="UniProtKB-KW"/>
</dbReference>
<dbReference type="Pfam" id="PF03572">
    <property type="entry name" value="Peptidase_S41"/>
    <property type="match status" value="1"/>
</dbReference>
<organism evidence="3 4">
    <name type="scientific">Cyanobium gracile (strain ATCC 27147 / PCC 6307)</name>
    <dbReference type="NCBI Taxonomy" id="292564"/>
    <lineage>
        <taxon>Bacteria</taxon>
        <taxon>Bacillati</taxon>
        <taxon>Cyanobacteriota</taxon>
        <taxon>Cyanophyceae</taxon>
        <taxon>Synechococcales</taxon>
        <taxon>Prochlorococcaceae</taxon>
        <taxon>Cyanobium</taxon>
    </lineage>
</organism>
<dbReference type="HOGENOM" id="CLU_029515_0_0_3"/>
<dbReference type="InterPro" id="IPR005151">
    <property type="entry name" value="Tail-specific_protease"/>
</dbReference>
<keyword evidence="3" id="KW-0645">Protease</keyword>
<reference evidence="4" key="1">
    <citation type="journal article" date="2013" name="Proc. Natl. Acad. Sci. U.S.A.">
        <title>Improving the coverage of the cyanobacterial phylum using diversity-driven genome sequencing.</title>
        <authorList>
            <person name="Shih P.M."/>
            <person name="Wu D."/>
            <person name="Latifi A."/>
            <person name="Axen S.D."/>
            <person name="Fewer D.P."/>
            <person name="Talla E."/>
            <person name="Calteau A."/>
            <person name="Cai F."/>
            <person name="Tandeau de Marsac N."/>
            <person name="Rippka R."/>
            <person name="Herdman M."/>
            <person name="Sivonen K."/>
            <person name="Coursin T."/>
            <person name="Laurent T."/>
            <person name="Goodwin L."/>
            <person name="Nolan M."/>
            <person name="Davenport K.W."/>
            <person name="Han C.S."/>
            <person name="Rubin E.M."/>
            <person name="Eisen J.A."/>
            <person name="Woyke T."/>
            <person name="Gugger M."/>
            <person name="Kerfeld C.A."/>
        </authorList>
    </citation>
    <scope>NUCLEOTIDE SEQUENCE [LARGE SCALE GENOMIC DNA]</scope>
    <source>
        <strain evidence="4">ATCC 27147 / PCC 6307</strain>
    </source>
</reference>
<dbReference type="KEGG" id="cgc:Cyagr_1921"/>
<dbReference type="Gene3D" id="3.90.226.10">
    <property type="entry name" value="2-enoyl-CoA Hydratase, Chain A, domain 1"/>
    <property type="match status" value="1"/>
</dbReference>
<dbReference type="AlphaFoldDB" id="K9P6M8"/>
<dbReference type="SUPFAM" id="SSF52096">
    <property type="entry name" value="ClpP/crotonase"/>
    <property type="match status" value="1"/>
</dbReference>
<dbReference type="GO" id="GO:0004175">
    <property type="term" value="F:endopeptidase activity"/>
    <property type="evidence" value="ECO:0007669"/>
    <property type="project" value="TreeGrafter"/>
</dbReference>
<keyword evidence="3" id="KW-0378">Hydrolase</keyword>